<evidence type="ECO:0000256" key="8">
    <source>
        <dbReference type="ARBA" id="ARBA00023136"/>
    </source>
</evidence>
<evidence type="ECO:0000256" key="4">
    <source>
        <dbReference type="ARBA" id="ARBA00022692"/>
    </source>
</evidence>
<gene>
    <name evidence="12" type="primary">Asic1c_1</name>
    <name evidence="12" type="ORF">CRYUND_R15295</name>
</gene>
<evidence type="ECO:0000313" key="13">
    <source>
        <dbReference type="Proteomes" id="UP000534426"/>
    </source>
</evidence>
<dbReference type="PANTHER" id="PTHR11690">
    <property type="entry name" value="AMILORIDE-SENSITIVE SODIUM CHANNEL-RELATED"/>
    <property type="match status" value="1"/>
</dbReference>
<evidence type="ECO:0000313" key="12">
    <source>
        <dbReference type="EMBL" id="NWJ00765.1"/>
    </source>
</evidence>
<keyword evidence="3 11" id="KW-0894">Sodium channel</keyword>
<dbReference type="Gene3D" id="1.10.287.770">
    <property type="entry name" value="YojJ-like"/>
    <property type="match status" value="1"/>
</dbReference>
<evidence type="ECO:0000256" key="1">
    <source>
        <dbReference type="ARBA" id="ARBA00004141"/>
    </source>
</evidence>
<evidence type="ECO:0000256" key="5">
    <source>
        <dbReference type="ARBA" id="ARBA00022989"/>
    </source>
</evidence>
<feature type="non-terminal residue" evidence="12">
    <location>
        <position position="1"/>
    </location>
</feature>
<keyword evidence="13" id="KW-1185">Reference proteome</keyword>
<keyword evidence="2 11" id="KW-0813">Transport</keyword>
<keyword evidence="4 11" id="KW-0812">Transmembrane</keyword>
<dbReference type="GO" id="GO:0005886">
    <property type="term" value="C:plasma membrane"/>
    <property type="evidence" value="ECO:0007669"/>
    <property type="project" value="TreeGrafter"/>
</dbReference>
<dbReference type="AlphaFoldDB" id="A0A7K4L7S2"/>
<dbReference type="Pfam" id="PF00858">
    <property type="entry name" value="ASC"/>
    <property type="match status" value="1"/>
</dbReference>
<comment type="subcellular location">
    <subcellularLocation>
        <location evidence="1">Membrane</location>
        <topology evidence="1">Multi-pass membrane protein</topology>
    </subcellularLocation>
</comment>
<dbReference type="Proteomes" id="UP000534426">
    <property type="component" value="Unassembled WGS sequence"/>
</dbReference>
<proteinExistence type="inferred from homology"/>
<reference evidence="12 13" key="1">
    <citation type="submission" date="2019-09" db="EMBL/GenBank/DDBJ databases">
        <title>Bird 10,000 Genomes (B10K) Project - Family phase.</title>
        <authorList>
            <person name="Zhang G."/>
        </authorList>
    </citation>
    <scope>NUCLEOTIDE SEQUENCE [LARGE SCALE GENOMIC DNA]</scope>
    <source>
        <strain evidence="12">B10K-MSB-37135</strain>
        <tissue evidence="12">Heart</tissue>
    </source>
</reference>
<organism evidence="12 13">
    <name type="scientific">Crypturellus undulatus</name>
    <dbReference type="NCBI Taxonomy" id="48396"/>
    <lineage>
        <taxon>Eukaryota</taxon>
        <taxon>Metazoa</taxon>
        <taxon>Chordata</taxon>
        <taxon>Craniata</taxon>
        <taxon>Vertebrata</taxon>
        <taxon>Euteleostomi</taxon>
        <taxon>Archelosauria</taxon>
        <taxon>Archosauria</taxon>
        <taxon>Dinosauria</taxon>
        <taxon>Saurischia</taxon>
        <taxon>Theropoda</taxon>
        <taxon>Coelurosauria</taxon>
        <taxon>Aves</taxon>
        <taxon>Palaeognathae</taxon>
        <taxon>Tinamiformes</taxon>
        <taxon>Tinamidae</taxon>
        <taxon>Crypturellus</taxon>
    </lineage>
</organism>
<dbReference type="PRINTS" id="PR01078">
    <property type="entry name" value="AMINACHANNEL"/>
</dbReference>
<comment type="caution">
    <text evidence="12">The sequence shown here is derived from an EMBL/GenBank/DDBJ whole genome shotgun (WGS) entry which is preliminary data.</text>
</comment>
<keyword evidence="7 11" id="KW-0406">Ion transport</keyword>
<dbReference type="GO" id="GO:0015280">
    <property type="term" value="F:ligand-gated sodium channel activity"/>
    <property type="evidence" value="ECO:0007669"/>
    <property type="project" value="TreeGrafter"/>
</dbReference>
<comment type="similarity">
    <text evidence="11">Belongs to the amiloride-sensitive sodium channel (TC 1.A.6) family.</text>
</comment>
<name>A0A7K4L7S2_9AVES</name>
<evidence type="ECO:0000256" key="2">
    <source>
        <dbReference type="ARBA" id="ARBA00022448"/>
    </source>
</evidence>
<keyword evidence="10 11" id="KW-0407">Ion channel</keyword>
<evidence type="ECO:0000256" key="3">
    <source>
        <dbReference type="ARBA" id="ARBA00022461"/>
    </source>
</evidence>
<protein>
    <submittedName>
        <fullName evidence="12">ASI1C protein</fullName>
    </submittedName>
</protein>
<dbReference type="PANTHER" id="PTHR11690:SF222">
    <property type="entry name" value="AMILORIDE-SENSITIVE SODIUM CHANNEL SUBUNIT GAMMA"/>
    <property type="match status" value="1"/>
</dbReference>
<evidence type="ECO:0000256" key="9">
    <source>
        <dbReference type="ARBA" id="ARBA00023201"/>
    </source>
</evidence>
<evidence type="ECO:0000256" key="7">
    <source>
        <dbReference type="ARBA" id="ARBA00023065"/>
    </source>
</evidence>
<evidence type="ECO:0000256" key="11">
    <source>
        <dbReference type="RuleBase" id="RU000679"/>
    </source>
</evidence>
<evidence type="ECO:0000256" key="6">
    <source>
        <dbReference type="ARBA" id="ARBA00023053"/>
    </source>
</evidence>
<keyword evidence="5" id="KW-1133">Transmembrane helix</keyword>
<keyword evidence="8" id="KW-0472">Membrane</keyword>
<dbReference type="EMBL" id="VWPW01006134">
    <property type="protein sequence ID" value="NWJ00765.1"/>
    <property type="molecule type" value="Genomic_DNA"/>
</dbReference>
<dbReference type="InterPro" id="IPR001873">
    <property type="entry name" value="ENaC"/>
</dbReference>
<accession>A0A7K4L7S2</accession>
<keyword evidence="6" id="KW-0915">Sodium</keyword>
<feature type="non-terminal residue" evidence="12">
    <location>
        <position position="116"/>
    </location>
</feature>
<evidence type="ECO:0000256" key="10">
    <source>
        <dbReference type="ARBA" id="ARBA00023303"/>
    </source>
</evidence>
<keyword evidence="9 11" id="KW-0739">Sodium transport</keyword>
<sequence length="116" mass="12744">TPCDMVRYGKELSMVKIPSKASAKYLAKKFNKTEQYIAENVLVLDIFFEALNYETIEQKKAYEVAGLLGECGRAGPGRGEPRPDAAIAGDIGGQMGLFIGASLLTILEIFDYLYEV</sequence>